<name>A0A420M911_FUSOX</name>
<gene>
    <name evidence="1" type="ORF">BFJ69_g17179</name>
</gene>
<evidence type="ECO:0000313" key="1">
    <source>
        <dbReference type="EMBL" id="RKK61032.1"/>
    </source>
</evidence>
<dbReference type="AlphaFoldDB" id="A0A420M911"/>
<comment type="caution">
    <text evidence="1">The sequence shown here is derived from an EMBL/GenBank/DDBJ whole genome shotgun (WGS) entry which is preliminary data.</text>
</comment>
<dbReference type="Proteomes" id="UP000285084">
    <property type="component" value="Unassembled WGS sequence"/>
</dbReference>
<accession>A0A420M911</accession>
<evidence type="ECO:0000313" key="2">
    <source>
        <dbReference type="Proteomes" id="UP000285084"/>
    </source>
</evidence>
<dbReference type="EMBL" id="MRCX01000682">
    <property type="protein sequence ID" value="RKK61032.1"/>
    <property type="molecule type" value="Genomic_DNA"/>
</dbReference>
<protein>
    <submittedName>
        <fullName evidence="1">Uncharacterized protein</fullName>
    </submittedName>
</protein>
<proteinExistence type="predicted"/>
<organism evidence="1 2">
    <name type="scientific">Fusarium oxysporum</name>
    <name type="common">Fusarium vascular wilt</name>
    <dbReference type="NCBI Taxonomy" id="5507"/>
    <lineage>
        <taxon>Eukaryota</taxon>
        <taxon>Fungi</taxon>
        <taxon>Dikarya</taxon>
        <taxon>Ascomycota</taxon>
        <taxon>Pezizomycotina</taxon>
        <taxon>Sordariomycetes</taxon>
        <taxon>Hypocreomycetidae</taxon>
        <taxon>Hypocreales</taxon>
        <taxon>Nectriaceae</taxon>
        <taxon>Fusarium</taxon>
        <taxon>Fusarium oxysporum species complex</taxon>
    </lineage>
</organism>
<reference evidence="1 2" key="1">
    <citation type="journal article" date="2018" name="Sci. Rep.">
        <title>Characterisation of pathogen-specific regions and novel effector candidates in Fusarium oxysporum f. sp. cepae.</title>
        <authorList>
            <person name="Armitage A.D."/>
            <person name="Taylor A."/>
            <person name="Sobczyk M.K."/>
            <person name="Baxter L."/>
            <person name="Greenfield B.P."/>
            <person name="Bates H.J."/>
            <person name="Wilson F."/>
            <person name="Jackson A.C."/>
            <person name="Ott S."/>
            <person name="Harrison R.J."/>
            <person name="Clarkson J.P."/>
        </authorList>
    </citation>
    <scope>NUCLEOTIDE SEQUENCE [LARGE SCALE GENOMIC DNA]</scope>
    <source>
        <strain evidence="1 2">Fo_A13</strain>
    </source>
</reference>
<sequence>MVACLGVECLSFGIVLRVVEFVAQCIFFDALKYCHVGRAPDDTVVHISCNMIPCPYGIAVSAIAHCTDILTSPWFDYRAPGGVGEDFLNRELKE</sequence>